<protein>
    <submittedName>
        <fullName evidence="2 3">Uncharacterized protein</fullName>
    </submittedName>
</protein>
<dbReference type="InParanoid" id="A0A2K1J454"/>
<dbReference type="EMBL" id="ABEU02000017">
    <property type="protein sequence ID" value="PNR36303.1"/>
    <property type="molecule type" value="Genomic_DNA"/>
</dbReference>
<feature type="signal peptide" evidence="1">
    <location>
        <begin position="1"/>
        <end position="18"/>
    </location>
</feature>
<dbReference type="PaxDb" id="3218-PP1S434_7V6.1"/>
<feature type="chain" id="PRO_5036042825" evidence="1">
    <location>
        <begin position="19"/>
        <end position="89"/>
    </location>
</feature>
<evidence type="ECO:0000256" key="1">
    <source>
        <dbReference type="SAM" id="SignalP"/>
    </source>
</evidence>
<dbReference type="AlphaFoldDB" id="A0A2K1J454"/>
<keyword evidence="4" id="KW-1185">Reference proteome</keyword>
<evidence type="ECO:0000313" key="2">
    <source>
        <dbReference type="EMBL" id="PNR36303.1"/>
    </source>
</evidence>
<dbReference type="Gramene" id="Pp3c17_16030V3.2">
    <property type="protein sequence ID" value="PAC:32907875.CDS.1"/>
    <property type="gene ID" value="Pp3c17_16030"/>
</dbReference>
<evidence type="ECO:0000313" key="4">
    <source>
        <dbReference type="Proteomes" id="UP000006727"/>
    </source>
</evidence>
<reference evidence="2 4" key="2">
    <citation type="journal article" date="2018" name="Plant J.">
        <title>The Physcomitrella patens chromosome-scale assembly reveals moss genome structure and evolution.</title>
        <authorList>
            <person name="Lang D."/>
            <person name="Ullrich K.K."/>
            <person name="Murat F."/>
            <person name="Fuchs J."/>
            <person name="Jenkins J."/>
            <person name="Haas F.B."/>
            <person name="Piednoel M."/>
            <person name="Gundlach H."/>
            <person name="Van Bel M."/>
            <person name="Meyberg R."/>
            <person name="Vives C."/>
            <person name="Morata J."/>
            <person name="Symeonidi A."/>
            <person name="Hiss M."/>
            <person name="Muchero W."/>
            <person name="Kamisugi Y."/>
            <person name="Saleh O."/>
            <person name="Blanc G."/>
            <person name="Decker E.L."/>
            <person name="van Gessel N."/>
            <person name="Grimwood J."/>
            <person name="Hayes R.D."/>
            <person name="Graham S.W."/>
            <person name="Gunter L.E."/>
            <person name="McDaniel S.F."/>
            <person name="Hoernstein S.N.W."/>
            <person name="Larsson A."/>
            <person name="Li F.W."/>
            <person name="Perroud P.F."/>
            <person name="Phillips J."/>
            <person name="Ranjan P."/>
            <person name="Rokshar D.S."/>
            <person name="Rothfels C.J."/>
            <person name="Schneider L."/>
            <person name="Shu S."/>
            <person name="Stevenson D.W."/>
            <person name="Thummler F."/>
            <person name="Tillich M."/>
            <person name="Villarreal Aguilar J.C."/>
            <person name="Widiez T."/>
            <person name="Wong G.K."/>
            <person name="Wymore A."/>
            <person name="Zhang Y."/>
            <person name="Zimmer A.D."/>
            <person name="Quatrano R.S."/>
            <person name="Mayer K.F.X."/>
            <person name="Goodstein D."/>
            <person name="Casacuberta J.M."/>
            <person name="Vandepoele K."/>
            <person name="Reski R."/>
            <person name="Cuming A.C."/>
            <person name="Tuskan G.A."/>
            <person name="Maumus F."/>
            <person name="Salse J."/>
            <person name="Schmutz J."/>
            <person name="Rensing S.A."/>
        </authorList>
    </citation>
    <scope>NUCLEOTIDE SEQUENCE [LARGE SCALE GENOMIC DNA]</scope>
    <source>
        <strain evidence="3 4">cv. Gransden 2004</strain>
    </source>
</reference>
<organism evidence="2">
    <name type="scientific">Physcomitrium patens</name>
    <name type="common">Spreading-leaved earth moss</name>
    <name type="synonym">Physcomitrella patens</name>
    <dbReference type="NCBI Taxonomy" id="3218"/>
    <lineage>
        <taxon>Eukaryota</taxon>
        <taxon>Viridiplantae</taxon>
        <taxon>Streptophyta</taxon>
        <taxon>Embryophyta</taxon>
        <taxon>Bryophyta</taxon>
        <taxon>Bryophytina</taxon>
        <taxon>Bryopsida</taxon>
        <taxon>Funariidae</taxon>
        <taxon>Funariales</taxon>
        <taxon>Funariaceae</taxon>
        <taxon>Physcomitrium</taxon>
    </lineage>
</organism>
<keyword evidence="1" id="KW-0732">Signal</keyword>
<dbReference type="EnsemblPlants" id="Pp3c17_16030V3.2">
    <property type="protein sequence ID" value="PAC:32907875.CDS.1"/>
    <property type="gene ID" value="Pp3c17_16030"/>
</dbReference>
<accession>A0A2K1J454</accession>
<sequence length="89" mass="9603">MALRTLNLVFLLLCMSQALPRGSLSGACHNSMGTRKHLSPRIPMWLPVPGALPPLGELLPLPAFIPPFLDLWPTTTSSSTSTPSEVKEP</sequence>
<reference evidence="2 4" key="1">
    <citation type="journal article" date="2008" name="Science">
        <title>The Physcomitrella genome reveals evolutionary insights into the conquest of land by plants.</title>
        <authorList>
            <person name="Rensing S."/>
            <person name="Lang D."/>
            <person name="Zimmer A."/>
            <person name="Terry A."/>
            <person name="Salamov A."/>
            <person name="Shapiro H."/>
            <person name="Nishiyama T."/>
            <person name="Perroud P.-F."/>
            <person name="Lindquist E."/>
            <person name="Kamisugi Y."/>
            <person name="Tanahashi T."/>
            <person name="Sakakibara K."/>
            <person name="Fujita T."/>
            <person name="Oishi K."/>
            <person name="Shin-I T."/>
            <person name="Kuroki Y."/>
            <person name="Toyoda A."/>
            <person name="Suzuki Y."/>
            <person name="Hashimoto A."/>
            <person name="Yamaguchi K."/>
            <person name="Sugano A."/>
            <person name="Kohara Y."/>
            <person name="Fujiyama A."/>
            <person name="Anterola A."/>
            <person name="Aoki S."/>
            <person name="Ashton N."/>
            <person name="Barbazuk W.B."/>
            <person name="Barker E."/>
            <person name="Bennetzen J."/>
            <person name="Bezanilla M."/>
            <person name="Blankenship R."/>
            <person name="Cho S.H."/>
            <person name="Dutcher S."/>
            <person name="Estelle M."/>
            <person name="Fawcett J.A."/>
            <person name="Gundlach H."/>
            <person name="Hanada K."/>
            <person name="Heyl A."/>
            <person name="Hicks K.A."/>
            <person name="Hugh J."/>
            <person name="Lohr M."/>
            <person name="Mayer K."/>
            <person name="Melkozernov A."/>
            <person name="Murata T."/>
            <person name="Nelson D."/>
            <person name="Pils B."/>
            <person name="Prigge M."/>
            <person name="Reiss B."/>
            <person name="Renner T."/>
            <person name="Rombauts S."/>
            <person name="Rushton P."/>
            <person name="Sanderfoot A."/>
            <person name="Schween G."/>
            <person name="Shiu S.-H."/>
            <person name="Stueber K."/>
            <person name="Theodoulou F.L."/>
            <person name="Tu H."/>
            <person name="Van de Peer Y."/>
            <person name="Verrier P.J."/>
            <person name="Waters E."/>
            <person name="Wood A."/>
            <person name="Yang L."/>
            <person name="Cove D."/>
            <person name="Cuming A."/>
            <person name="Hasebe M."/>
            <person name="Lucas S."/>
            <person name="Mishler D.B."/>
            <person name="Reski R."/>
            <person name="Grigoriev I."/>
            <person name="Quatrano R.S."/>
            <person name="Boore J.L."/>
        </authorList>
    </citation>
    <scope>NUCLEOTIDE SEQUENCE [LARGE SCALE GENOMIC DNA]</scope>
    <source>
        <strain evidence="3 4">cv. Gransden 2004</strain>
    </source>
</reference>
<evidence type="ECO:0000313" key="3">
    <source>
        <dbReference type="EnsemblPlants" id="PAC:32907874.CDS.1"/>
    </source>
</evidence>
<dbReference type="Gramene" id="Pp3c17_16030V3.1">
    <property type="protein sequence ID" value="PAC:32907874.CDS.1"/>
    <property type="gene ID" value="Pp3c17_16030"/>
</dbReference>
<dbReference type="Proteomes" id="UP000006727">
    <property type="component" value="Chromosome 17"/>
</dbReference>
<proteinExistence type="predicted"/>
<gene>
    <name evidence="2" type="ORF">PHYPA_022154</name>
</gene>
<reference evidence="3" key="3">
    <citation type="submission" date="2020-12" db="UniProtKB">
        <authorList>
            <consortium name="EnsemblPlants"/>
        </authorList>
    </citation>
    <scope>IDENTIFICATION</scope>
</reference>
<name>A0A2K1J454_PHYPA</name>
<dbReference type="EnsemblPlants" id="Pp3c17_16030V3.1">
    <property type="protein sequence ID" value="PAC:32907874.CDS.1"/>
    <property type="gene ID" value="Pp3c17_16030"/>
</dbReference>